<proteinExistence type="predicted"/>
<evidence type="ECO:0000313" key="2">
    <source>
        <dbReference type="EMBL" id="SOB86769.1"/>
    </source>
</evidence>
<dbReference type="AlphaFoldDB" id="A0A285QZF6"/>
<dbReference type="Pfam" id="PF06223">
    <property type="entry name" value="Phage_tail_T"/>
    <property type="match status" value="1"/>
</dbReference>
<dbReference type="OrthoDB" id="7473703at2"/>
<evidence type="ECO:0000313" key="3">
    <source>
        <dbReference type="Proteomes" id="UP000219494"/>
    </source>
</evidence>
<gene>
    <name evidence="2" type="ORF">SAMN06297144_1878</name>
</gene>
<protein>
    <recommendedName>
        <fullName evidence="1">Minor tail T domain-containing protein</fullName>
    </recommendedName>
</protein>
<organism evidence="2 3">
    <name type="scientific">Sphingomonas guangdongensis</name>
    <dbReference type="NCBI Taxonomy" id="1141890"/>
    <lineage>
        <taxon>Bacteria</taxon>
        <taxon>Pseudomonadati</taxon>
        <taxon>Pseudomonadota</taxon>
        <taxon>Alphaproteobacteria</taxon>
        <taxon>Sphingomonadales</taxon>
        <taxon>Sphingomonadaceae</taxon>
        <taxon>Sphingomonas</taxon>
    </lineage>
</organism>
<reference evidence="2 3" key="1">
    <citation type="submission" date="2017-07" db="EMBL/GenBank/DDBJ databases">
        <authorList>
            <person name="Sun Z.S."/>
            <person name="Albrecht U."/>
            <person name="Echele G."/>
            <person name="Lee C.C."/>
        </authorList>
    </citation>
    <scope>NUCLEOTIDE SEQUENCE [LARGE SCALE GENOMIC DNA]</scope>
    <source>
        <strain evidence="2 3">CGMCC 1.12672</strain>
    </source>
</reference>
<name>A0A285QZF6_9SPHN</name>
<feature type="domain" description="Minor tail T" evidence="1">
    <location>
        <begin position="21"/>
        <end position="90"/>
    </location>
</feature>
<dbReference type="EMBL" id="OBMI01000002">
    <property type="protein sequence ID" value="SOB86769.1"/>
    <property type="molecule type" value="Genomic_DNA"/>
</dbReference>
<dbReference type="Proteomes" id="UP000219494">
    <property type="component" value="Unassembled WGS sequence"/>
</dbReference>
<evidence type="ECO:0000259" key="1">
    <source>
        <dbReference type="Pfam" id="PF06223"/>
    </source>
</evidence>
<sequence length="97" mass="11626">MLFRLALAMGRTVAELDATLSPAEFEEWKVYFQVEPWGTAAADEHFRGLYQLFWCFHSKKTMPEFLDRFPEERARQRRREERKTAEEKIFDFFNGLG</sequence>
<dbReference type="InterPro" id="IPR009350">
    <property type="entry name" value="Phage_tail_T"/>
</dbReference>
<keyword evidence="3" id="KW-1185">Reference proteome</keyword>
<accession>A0A285QZF6</accession>